<feature type="transmembrane region" description="Helical" evidence="1">
    <location>
        <begin position="223"/>
        <end position="242"/>
    </location>
</feature>
<reference evidence="3 4" key="1">
    <citation type="journal article" date="2016" name="Nat. Commun.">
        <title>Thousands of microbial genomes shed light on interconnected biogeochemical processes in an aquifer system.</title>
        <authorList>
            <person name="Anantharaman K."/>
            <person name="Brown C.T."/>
            <person name="Hug L.A."/>
            <person name="Sharon I."/>
            <person name="Castelle C.J."/>
            <person name="Probst A.J."/>
            <person name="Thomas B.C."/>
            <person name="Singh A."/>
            <person name="Wilkins M.J."/>
            <person name="Karaoz U."/>
            <person name="Brodie E.L."/>
            <person name="Williams K.H."/>
            <person name="Hubbard S.S."/>
            <person name="Banfield J.F."/>
        </authorList>
    </citation>
    <scope>NUCLEOTIDE SEQUENCE [LARGE SCALE GENOMIC DNA]</scope>
</reference>
<keyword evidence="1" id="KW-0472">Membrane</keyword>
<keyword evidence="1" id="KW-0812">Transmembrane</keyword>
<feature type="transmembrane region" description="Helical" evidence="1">
    <location>
        <begin position="16"/>
        <end position="36"/>
    </location>
</feature>
<feature type="transmembrane region" description="Helical" evidence="1">
    <location>
        <begin position="153"/>
        <end position="172"/>
    </location>
</feature>
<comment type="caution">
    <text evidence="3">The sequence shown here is derived from an EMBL/GenBank/DDBJ whole genome shotgun (WGS) entry which is preliminary data.</text>
</comment>
<dbReference type="AlphaFoldDB" id="A0A1F8B877"/>
<dbReference type="Pfam" id="PF11847">
    <property type="entry name" value="GT-C_AftD"/>
    <property type="match status" value="1"/>
</dbReference>
<dbReference type="EMBL" id="MGHA01000019">
    <property type="protein sequence ID" value="OGM60246.1"/>
    <property type="molecule type" value="Genomic_DNA"/>
</dbReference>
<protein>
    <recommendedName>
        <fullName evidence="2">Alpha-(1-&gt;3)-arabinofuranosyltransferase N-terminal GT-C domain-containing protein</fullName>
    </recommendedName>
</protein>
<organism evidence="3 4">
    <name type="scientific">Candidatus Woesebacteria bacterium RIFCSPLOWO2_01_FULL_37_19</name>
    <dbReference type="NCBI Taxonomy" id="1802514"/>
    <lineage>
        <taxon>Bacteria</taxon>
        <taxon>Candidatus Woeseibacteriota</taxon>
    </lineage>
</organism>
<proteinExistence type="predicted"/>
<feature type="domain" description="Alpha-(1-&gt;3)-arabinofuranosyltransferase N-terminal GT-C" evidence="2">
    <location>
        <begin position="88"/>
        <end position="569"/>
    </location>
</feature>
<feature type="transmembrane region" description="Helical" evidence="1">
    <location>
        <begin position="409"/>
        <end position="427"/>
    </location>
</feature>
<feature type="transmembrane region" description="Helical" evidence="1">
    <location>
        <begin position="201"/>
        <end position="216"/>
    </location>
</feature>
<dbReference type="STRING" id="1802514.A2955_01015"/>
<accession>A0A1F8B877</accession>
<name>A0A1F8B877_9BACT</name>
<keyword evidence="1" id="KW-1133">Transmembrane helix</keyword>
<feature type="transmembrane region" description="Helical" evidence="1">
    <location>
        <begin position="378"/>
        <end position="397"/>
    </location>
</feature>
<sequence length="671" mass="78522">MINKIVLRLKNKKNSFTVVIILTYIILAFVVTTIWFKNKELFATAEEGMPFYNSQRAAHLYSNIIYDNGTGNLEPLLLTRAPLYYLSSLLERFIPNYVVQQVVFILIIITATYGVFELGKELGFTKNASFISGSFYFLNLYSMTQVWRRSMYTGIFTWAFIPIFLVLFIQWLERGESKKLLLLLTLSVLFSNAYTHPGFLVAFWFPAALYAAIRVFRRGKHTLFRCFTALILWTLVNVWWIYPFVSNLSSTYGRYSAVDSSYETLQGVSVAFPISQILLLKQKYYFDSTYNPQVPTTSWGTWYENPVILLISFLIFAFVLFGWWKFRSNKTWIFLSLLAIAGIFVSKGTNFPFGSVFYKVLFNNFPIFQVLRNPYEKFGVVWLLPFALFFGTGMTYAYKRIAKRVAGKLLFVCITLLIFGLLVWPIWNRKLFEDYSFVNVPIYYRQLNNYLNDDPEDFRVLSLPTIPDHGVALTWGYRGDEPSVFLFDKTFVSKRIKYPFYTEKYDQLRTTTDNGIIDTELFNELNIKYIVLNRDIRWDTVGAAPIDSIENALNANKALIDLGNFGNLRLYKRVNFNGSLISLEGDNLPIYSYKNIGVNKFEVNVMDAKEPFILVLKNNYNDQWASKIDEQILKDHFLIYNYANAWKVNKKGDYTIKLVFRVWPWEWFFRH</sequence>
<feature type="transmembrane region" description="Helical" evidence="1">
    <location>
        <begin position="333"/>
        <end position="358"/>
    </location>
</feature>
<evidence type="ECO:0000313" key="3">
    <source>
        <dbReference type="EMBL" id="OGM60246.1"/>
    </source>
</evidence>
<dbReference type="Proteomes" id="UP000177501">
    <property type="component" value="Unassembled WGS sequence"/>
</dbReference>
<feature type="transmembrane region" description="Helical" evidence="1">
    <location>
        <begin position="307"/>
        <end position="326"/>
    </location>
</feature>
<evidence type="ECO:0000313" key="4">
    <source>
        <dbReference type="Proteomes" id="UP000177501"/>
    </source>
</evidence>
<gene>
    <name evidence="3" type="ORF">A2955_01015</name>
</gene>
<evidence type="ECO:0000256" key="1">
    <source>
        <dbReference type="SAM" id="Phobius"/>
    </source>
</evidence>
<evidence type="ECO:0000259" key="2">
    <source>
        <dbReference type="Pfam" id="PF11847"/>
    </source>
</evidence>
<feature type="transmembrane region" description="Helical" evidence="1">
    <location>
        <begin position="97"/>
        <end position="116"/>
    </location>
</feature>
<dbReference type="GO" id="GO:0016740">
    <property type="term" value="F:transferase activity"/>
    <property type="evidence" value="ECO:0007669"/>
    <property type="project" value="InterPro"/>
</dbReference>
<dbReference type="InterPro" id="IPR021798">
    <property type="entry name" value="AftD_N"/>
</dbReference>